<accession>A0A6J5TAV0</accession>
<reference evidence="2" key="1">
    <citation type="submission" date="2020-05" db="EMBL/GenBank/DDBJ databases">
        <authorList>
            <person name="Chiriac C."/>
            <person name="Salcher M."/>
            <person name="Ghai R."/>
            <person name="Kavagutti S V."/>
        </authorList>
    </citation>
    <scope>NUCLEOTIDE SEQUENCE</scope>
</reference>
<evidence type="ECO:0000313" key="2">
    <source>
        <dbReference type="EMBL" id="CAB4242107.1"/>
    </source>
</evidence>
<feature type="coiled-coil region" evidence="1">
    <location>
        <begin position="22"/>
        <end position="49"/>
    </location>
</feature>
<dbReference type="EMBL" id="LR797825">
    <property type="protein sequence ID" value="CAB4242107.1"/>
    <property type="molecule type" value="Genomic_DNA"/>
</dbReference>
<keyword evidence="1" id="KW-0175">Coiled coil</keyword>
<name>A0A6J5TAV0_9CAUD</name>
<gene>
    <name evidence="2" type="ORF">UFOVP86_45</name>
</gene>
<protein>
    <submittedName>
        <fullName evidence="2">Uncharacterized protein</fullName>
    </submittedName>
</protein>
<proteinExistence type="predicted"/>
<organism evidence="2">
    <name type="scientific">uncultured Caudovirales phage</name>
    <dbReference type="NCBI Taxonomy" id="2100421"/>
    <lineage>
        <taxon>Viruses</taxon>
        <taxon>Duplodnaviria</taxon>
        <taxon>Heunggongvirae</taxon>
        <taxon>Uroviricota</taxon>
        <taxon>Caudoviricetes</taxon>
        <taxon>Peduoviridae</taxon>
        <taxon>Maltschvirus</taxon>
        <taxon>Maltschvirus maltsch</taxon>
    </lineage>
</organism>
<evidence type="ECO:0000256" key="1">
    <source>
        <dbReference type="SAM" id="Coils"/>
    </source>
</evidence>
<sequence>MTDDMGYDLAKELRESANATFYDPLKSELNRAADRIEKLEAALRELSTDWNCCVVSKNMKLIARCALDAE</sequence>